<evidence type="ECO:0000313" key="2">
    <source>
        <dbReference type="Proteomes" id="UP000008909"/>
    </source>
</evidence>
<evidence type="ECO:0008006" key="3">
    <source>
        <dbReference type="Google" id="ProtNLM"/>
    </source>
</evidence>
<organism evidence="1 2">
    <name type="scientific">Clonorchis sinensis</name>
    <name type="common">Chinese liver fluke</name>
    <dbReference type="NCBI Taxonomy" id="79923"/>
    <lineage>
        <taxon>Eukaryota</taxon>
        <taxon>Metazoa</taxon>
        <taxon>Spiralia</taxon>
        <taxon>Lophotrochozoa</taxon>
        <taxon>Platyhelminthes</taxon>
        <taxon>Trematoda</taxon>
        <taxon>Digenea</taxon>
        <taxon>Opisthorchiida</taxon>
        <taxon>Opisthorchiata</taxon>
        <taxon>Opisthorchiidae</taxon>
        <taxon>Clonorchis</taxon>
    </lineage>
</organism>
<protein>
    <recommendedName>
        <fullName evidence="3">Rho-GAP domain-containing protein</fullName>
    </recommendedName>
</protein>
<proteinExistence type="predicted"/>
<sequence>MPIKRRSGTNSANKVYECDYSSDTIEDKFFDALSTLLRRDKSSDVMVVGLACLRINWVVNMNWTRYIQQCEMRTNHLATERLADLDFRQINQNYLLDSLPTTPPSNVNSYWDAPLHSTTNALSQSGRPFEPGIIDQTQCVTCHQADSSVHDPEMPHLSVISYTGSDSTSTVQSESLKQNKDKIRKSATTIRRTSKYAERKVRFRPSWQMLDKLPVPPTVSIPVQRCLEMQWKLPSMQLQMRIMATSEIRESRKQNIINDLPHRITGHSLPVVKNLCSIAEQNCHSLRSFSGINLTDMRPSGAPFVPQLVKVLITFIEKDCEPNSWQPVLAYHGKLRRQAEEHATKLISNYSNTGLLETLVNSLDVNMRVATLRAFLGMLSVKPLHLTKTQVKRITRWPLYDQYLRPNTMIKKFVLEVVIPQTRTTQDTLSYIMLHIIRVWKFSVPTQRSRLIEIYGPLLISFTERPIIVDRELSLDKTPESALLEAIMNVCDSQFWNHFLMSKVDELPSHEHVFPVQKHIRQRWNCHANHEGTARLTRRRQGWLRAVSSDCQLPQLTAEPLSVYRYWVICSANKPTTKQRTRATNIPQHRQLSPATILVMGKWGTMEDTANQAFATMESFLKSGQLRIGGDSFDAVASVPPSYLCQMRSTMDLRRGIHSIIPEVYGKQTFMQTSRLCFGVAQSNTLTSVNTANYEGVFTYLSLRNYDKIDDRGQQNATSCQTYFSRHSEKFDCAQVSCQKHAFYVTKCFAPHEHTEEYKQKLSGEFGSL</sequence>
<evidence type="ECO:0000313" key="1">
    <source>
        <dbReference type="EMBL" id="GAA52656.1"/>
    </source>
</evidence>
<reference key="2">
    <citation type="submission" date="2011-10" db="EMBL/GenBank/DDBJ databases">
        <title>The genome and transcriptome sequence of Clonorchis sinensis provide insights into the carcinogenic liver fluke.</title>
        <authorList>
            <person name="Wang X."/>
            <person name="Huang Y."/>
            <person name="Chen W."/>
            <person name="Liu H."/>
            <person name="Guo L."/>
            <person name="Chen Y."/>
            <person name="Luo F."/>
            <person name="Zhou W."/>
            <person name="Sun J."/>
            <person name="Mao Q."/>
            <person name="Liang P."/>
            <person name="Zhou C."/>
            <person name="Tian Y."/>
            <person name="Men J."/>
            <person name="Lv X."/>
            <person name="Huang L."/>
            <person name="Zhou J."/>
            <person name="Hu Y."/>
            <person name="Li R."/>
            <person name="Zhang F."/>
            <person name="Lei H."/>
            <person name="Li X."/>
            <person name="Hu X."/>
            <person name="Liang C."/>
            <person name="Xu J."/>
            <person name="Wu Z."/>
            <person name="Yu X."/>
        </authorList>
    </citation>
    <scope>NUCLEOTIDE SEQUENCE</scope>
    <source>
        <strain>Henan</strain>
    </source>
</reference>
<keyword evidence="2" id="KW-1185">Reference proteome</keyword>
<accession>G7YI75</accession>
<name>G7YI75_CLOSI</name>
<dbReference type="EMBL" id="DF143330">
    <property type="protein sequence ID" value="GAA52656.1"/>
    <property type="molecule type" value="Genomic_DNA"/>
</dbReference>
<gene>
    <name evidence="1" type="ORF">CLF_108526</name>
</gene>
<dbReference type="Proteomes" id="UP000008909">
    <property type="component" value="Unassembled WGS sequence"/>
</dbReference>
<dbReference type="AlphaFoldDB" id="G7YI75"/>
<reference evidence="1" key="1">
    <citation type="journal article" date="2011" name="Genome Biol.">
        <title>The draft genome of the carcinogenic human liver fluke Clonorchis sinensis.</title>
        <authorList>
            <person name="Wang X."/>
            <person name="Chen W."/>
            <person name="Huang Y."/>
            <person name="Sun J."/>
            <person name="Men J."/>
            <person name="Liu H."/>
            <person name="Luo F."/>
            <person name="Guo L."/>
            <person name="Lv X."/>
            <person name="Deng C."/>
            <person name="Zhou C."/>
            <person name="Fan Y."/>
            <person name="Li X."/>
            <person name="Huang L."/>
            <person name="Hu Y."/>
            <person name="Liang C."/>
            <person name="Hu X."/>
            <person name="Xu J."/>
            <person name="Yu X."/>
        </authorList>
    </citation>
    <scope>NUCLEOTIDE SEQUENCE [LARGE SCALE GENOMIC DNA]</scope>
    <source>
        <strain evidence="1">Henan</strain>
    </source>
</reference>